<feature type="compositionally biased region" description="Basic and acidic residues" evidence="1">
    <location>
        <begin position="1"/>
        <end position="15"/>
    </location>
</feature>
<gene>
    <name evidence="2" type="ORF">BT96DRAFT_993605</name>
</gene>
<name>A0A6A4HSU9_9AGAR</name>
<evidence type="ECO:0000313" key="2">
    <source>
        <dbReference type="EMBL" id="KAE9399805.1"/>
    </source>
</evidence>
<evidence type="ECO:0000313" key="3">
    <source>
        <dbReference type="Proteomes" id="UP000799118"/>
    </source>
</evidence>
<dbReference type="Proteomes" id="UP000799118">
    <property type="component" value="Unassembled WGS sequence"/>
</dbReference>
<evidence type="ECO:0008006" key="4">
    <source>
        <dbReference type="Google" id="ProtNLM"/>
    </source>
</evidence>
<dbReference type="AlphaFoldDB" id="A0A6A4HSU9"/>
<dbReference type="OrthoDB" id="4062651at2759"/>
<feature type="region of interest" description="Disordered" evidence="1">
    <location>
        <begin position="1"/>
        <end position="21"/>
    </location>
</feature>
<protein>
    <recommendedName>
        <fullName evidence="4">Protein kinase domain-containing protein</fullName>
    </recommendedName>
</protein>
<dbReference type="InterPro" id="IPR011009">
    <property type="entry name" value="Kinase-like_dom_sf"/>
</dbReference>
<organism evidence="2 3">
    <name type="scientific">Gymnopus androsaceus JB14</name>
    <dbReference type="NCBI Taxonomy" id="1447944"/>
    <lineage>
        <taxon>Eukaryota</taxon>
        <taxon>Fungi</taxon>
        <taxon>Dikarya</taxon>
        <taxon>Basidiomycota</taxon>
        <taxon>Agaricomycotina</taxon>
        <taxon>Agaricomycetes</taxon>
        <taxon>Agaricomycetidae</taxon>
        <taxon>Agaricales</taxon>
        <taxon>Marasmiineae</taxon>
        <taxon>Omphalotaceae</taxon>
        <taxon>Gymnopus</taxon>
    </lineage>
</organism>
<dbReference type="EMBL" id="ML769464">
    <property type="protein sequence ID" value="KAE9399805.1"/>
    <property type="molecule type" value="Genomic_DNA"/>
</dbReference>
<accession>A0A6A4HSU9</accession>
<dbReference type="SUPFAM" id="SSF56112">
    <property type="entry name" value="Protein kinase-like (PK-like)"/>
    <property type="match status" value="1"/>
</dbReference>
<sequence>MVKDTKLQSHADTIPHRSSSSTDTALVESRFAMRQAAIAISEIRSWSDAWLPSEPVEYSEVWKKSIERGGLEKWCTRLYFPKALRELKLHSSTNPDHVDILFTLPSDESLPAPVPQFWPGYFLHAAVIANPSVDLNAEVYFVYGRNRVRWKNRDLCEEISPNDKFIIALNPSRLSLKNKRAYLQIPSTSDTPSTAGKAEIFHLRQETDKYMDCGRPAERAPQIPPSLYSSILAEAIDCNGPGAQAKMLILNKFLAKYGMHFDTGFNKNHPTEEHVKSLLADLVTAGIYFHGMCILEGKNEVGQSGADAFFQGLLYYQAAVNAASSYELNTNFPALLLVLVGNSLQLFTCVFTKRPTSVLISEYTFGYDQSNEKQQERGLRIVHGMLSTIQKLKTYYSSFQTSAITQPSFPYPRECSEVDTRSGRYGKDAHVFAAKEGVAPEIWGYQELSAGWTMVLMEDLTDTHRRFKPGEDNDDALKKSMAAFLCRLHAKGFVHGDIRDVNILVENGIGIGWRMIDWDWAGVPGIVQYPRHLTRRGLICDDRTLSKIWDSFSQLMTLRCLNSCGRLTSFVINLQTRSV</sequence>
<proteinExistence type="predicted"/>
<evidence type="ECO:0000256" key="1">
    <source>
        <dbReference type="SAM" id="MobiDB-lite"/>
    </source>
</evidence>
<reference evidence="2" key="1">
    <citation type="journal article" date="2019" name="Environ. Microbiol.">
        <title>Fungal ecological strategies reflected in gene transcription - a case study of two litter decomposers.</title>
        <authorList>
            <person name="Barbi F."/>
            <person name="Kohler A."/>
            <person name="Barry K."/>
            <person name="Baskaran P."/>
            <person name="Daum C."/>
            <person name="Fauchery L."/>
            <person name="Ihrmark K."/>
            <person name="Kuo A."/>
            <person name="LaButti K."/>
            <person name="Lipzen A."/>
            <person name="Morin E."/>
            <person name="Grigoriev I.V."/>
            <person name="Henrissat B."/>
            <person name="Lindahl B."/>
            <person name="Martin F."/>
        </authorList>
    </citation>
    <scope>NUCLEOTIDE SEQUENCE</scope>
    <source>
        <strain evidence="2">JB14</strain>
    </source>
</reference>
<keyword evidence="3" id="KW-1185">Reference proteome</keyword>